<evidence type="ECO:0000256" key="1">
    <source>
        <dbReference type="SAM" id="MobiDB-lite"/>
    </source>
</evidence>
<dbReference type="PROSITE" id="PS50994">
    <property type="entry name" value="INTEGRASE"/>
    <property type="match status" value="1"/>
</dbReference>
<reference evidence="4" key="1">
    <citation type="submission" date="2015-09" db="EMBL/GenBank/DDBJ databases">
        <authorList>
            <person name="Rodrigo-Torres L."/>
            <person name="Arahal D.R."/>
        </authorList>
    </citation>
    <scope>NUCLEOTIDE SEQUENCE [LARGE SCALE GENOMIC DNA]</scope>
    <source>
        <strain evidence="4">CECT 4293</strain>
    </source>
</reference>
<evidence type="ECO:0000313" key="3">
    <source>
        <dbReference type="EMBL" id="CUH44713.1"/>
    </source>
</evidence>
<dbReference type="Pfam" id="PF13683">
    <property type="entry name" value="rve_3"/>
    <property type="match status" value="1"/>
</dbReference>
<keyword evidence="4" id="KW-1185">Reference proteome</keyword>
<feature type="region of interest" description="Disordered" evidence="1">
    <location>
        <begin position="1"/>
        <end position="31"/>
    </location>
</feature>
<dbReference type="PANTHER" id="PTHR47515">
    <property type="entry name" value="LOW CALCIUM RESPONSE LOCUS PROTEIN T"/>
    <property type="match status" value="1"/>
</dbReference>
<organism evidence="3 4">
    <name type="scientific">Ruegeria atlantica</name>
    <dbReference type="NCBI Taxonomy" id="81569"/>
    <lineage>
        <taxon>Bacteria</taxon>
        <taxon>Pseudomonadati</taxon>
        <taxon>Pseudomonadota</taxon>
        <taxon>Alphaproteobacteria</taxon>
        <taxon>Rhodobacterales</taxon>
        <taxon>Roseobacteraceae</taxon>
        <taxon>Ruegeria</taxon>
    </lineage>
</organism>
<evidence type="ECO:0000313" key="4">
    <source>
        <dbReference type="Proteomes" id="UP000050786"/>
    </source>
</evidence>
<dbReference type="EMBL" id="CYPS01000057">
    <property type="protein sequence ID" value="CUH44713.1"/>
    <property type="molecule type" value="Genomic_DNA"/>
</dbReference>
<dbReference type="Gene3D" id="3.30.420.10">
    <property type="entry name" value="Ribonuclease H-like superfamily/Ribonuclease H"/>
    <property type="match status" value="1"/>
</dbReference>
<dbReference type="AlphaFoldDB" id="A0A0P1E7A1"/>
<dbReference type="InterPro" id="IPR001584">
    <property type="entry name" value="Integrase_cat-core"/>
</dbReference>
<protein>
    <submittedName>
        <fullName evidence="3">Putative transposase OrfB</fullName>
    </submittedName>
</protein>
<proteinExistence type="predicted"/>
<name>A0A0P1E7A1_9RHOB</name>
<dbReference type="GO" id="GO:0003676">
    <property type="term" value="F:nucleic acid binding"/>
    <property type="evidence" value="ECO:0007669"/>
    <property type="project" value="InterPro"/>
</dbReference>
<dbReference type="InterPro" id="IPR036397">
    <property type="entry name" value="RNaseH_sf"/>
</dbReference>
<feature type="domain" description="Integrase catalytic" evidence="2">
    <location>
        <begin position="1"/>
        <end position="120"/>
    </location>
</feature>
<dbReference type="GO" id="GO:0015074">
    <property type="term" value="P:DNA integration"/>
    <property type="evidence" value="ECO:0007669"/>
    <property type="project" value="InterPro"/>
</dbReference>
<gene>
    <name evidence="3" type="ORF">RUM4293_03619</name>
</gene>
<dbReference type="PANTHER" id="PTHR47515:SF1">
    <property type="entry name" value="BLR2054 PROTEIN"/>
    <property type="match status" value="1"/>
</dbReference>
<feature type="compositionally biased region" description="Polar residues" evidence="1">
    <location>
        <begin position="13"/>
        <end position="24"/>
    </location>
</feature>
<dbReference type="SUPFAM" id="SSF53098">
    <property type="entry name" value="Ribonuclease H-like"/>
    <property type="match status" value="1"/>
</dbReference>
<sequence length="128" mass="14530">MRDLKDSPIGLTETGSNWSDSTSPAHVRSDNGPEFVAQAVRDWIGAVGAKTAFIEPGSSWENGYVESFNAWFRDELLNREIFYSLKEAQIIIENWRKHYNTKRPHSALGYSPPAPEIIVPMDQRPVMH</sequence>
<dbReference type="InterPro" id="IPR012337">
    <property type="entry name" value="RNaseH-like_sf"/>
</dbReference>
<evidence type="ECO:0000259" key="2">
    <source>
        <dbReference type="PROSITE" id="PS50994"/>
    </source>
</evidence>
<accession>A0A0P1E7A1</accession>
<dbReference type="Proteomes" id="UP000050786">
    <property type="component" value="Unassembled WGS sequence"/>
</dbReference>